<protein>
    <submittedName>
        <fullName evidence="1">Uncharacterized protein</fullName>
    </submittedName>
</protein>
<gene>
    <name evidence="1" type="ORF">KXQ929_LOCUS40125</name>
</gene>
<organism evidence="1 2">
    <name type="scientific">Adineta steineri</name>
    <dbReference type="NCBI Taxonomy" id="433720"/>
    <lineage>
        <taxon>Eukaryota</taxon>
        <taxon>Metazoa</taxon>
        <taxon>Spiralia</taxon>
        <taxon>Gnathifera</taxon>
        <taxon>Rotifera</taxon>
        <taxon>Eurotatoria</taxon>
        <taxon>Bdelloidea</taxon>
        <taxon>Adinetida</taxon>
        <taxon>Adinetidae</taxon>
        <taxon>Adineta</taxon>
    </lineage>
</organism>
<dbReference type="Proteomes" id="UP000663868">
    <property type="component" value="Unassembled WGS sequence"/>
</dbReference>
<evidence type="ECO:0000313" key="1">
    <source>
        <dbReference type="EMBL" id="CAF4201450.1"/>
    </source>
</evidence>
<reference evidence="1" key="1">
    <citation type="submission" date="2021-02" db="EMBL/GenBank/DDBJ databases">
        <authorList>
            <person name="Nowell W R."/>
        </authorList>
    </citation>
    <scope>NUCLEOTIDE SEQUENCE</scope>
</reference>
<dbReference type="AlphaFoldDB" id="A0A820B436"/>
<name>A0A820B436_9BILA</name>
<comment type="caution">
    <text evidence="1">The sequence shown here is derived from an EMBL/GenBank/DDBJ whole genome shotgun (WGS) entry which is preliminary data.</text>
</comment>
<feature type="non-terminal residue" evidence="1">
    <location>
        <position position="1"/>
    </location>
</feature>
<dbReference type="EMBL" id="CAJOBB010008116">
    <property type="protein sequence ID" value="CAF4201450.1"/>
    <property type="molecule type" value="Genomic_DNA"/>
</dbReference>
<accession>A0A820B436</accession>
<sequence>SMTNQLSTTNQFEQMDLASSEKLFMQYANSLPSMASKDNSPTTTIVPSPNKTSTSFDVYQIRTLGQHNMARMSILPIFSLQSSEMPHLLLANVPLGLLTDEQYARTRHQAYPPPFKLVMHTNEQNCDNSYIWYLYQNLFVKTKKHLNVDKSIINFNLNRLHNCVVKVAEQYGLPYTTLNIGELPLALEFYLQIDVDMFFLKTCSFNGVQPRQFNSRFREGLFCINPPEARYTITPCNKRYCICCRYSTDPEKTSVIPFGIPHIHHFVNEYEAILNCPATCETKNCIYVLTCTCGKFDYVGQSKLPFATTLATHQEEGNRIIREFLIGETNCEYITHGFKSDEKKANDKLWLYQHSPRCSIALQRFLDTNPDYWCFVPMKLDEINLISTKVPYPSDSTTSCTRTIQAVSFLVKNVPKPPLGYGFSINQRRQQAYFFASATDCIVPLDKVDLYNANIVAVLPDHCSKLFRLFIQSLFITHAECKLNQVGHLVYEYSDPNYILSDSCEINVELLDRIPKSEETKTNDENWLYRHSARCPSVLELFLNNNPSYWCFVPVPMKLEIRSLRQFIESLFITHAECQLNRNGRLINQYFHQDYSVRGQWYRGLTDRRRPSP</sequence>
<evidence type="ECO:0000313" key="2">
    <source>
        <dbReference type="Proteomes" id="UP000663868"/>
    </source>
</evidence>
<proteinExistence type="predicted"/>